<organism evidence="2 3">
    <name type="scientific">Lentinula detonsa</name>
    <dbReference type="NCBI Taxonomy" id="2804962"/>
    <lineage>
        <taxon>Eukaryota</taxon>
        <taxon>Fungi</taxon>
        <taxon>Dikarya</taxon>
        <taxon>Basidiomycota</taxon>
        <taxon>Agaricomycotina</taxon>
        <taxon>Agaricomycetes</taxon>
        <taxon>Agaricomycetidae</taxon>
        <taxon>Agaricales</taxon>
        <taxon>Marasmiineae</taxon>
        <taxon>Omphalotaceae</taxon>
        <taxon>Lentinula</taxon>
    </lineage>
</organism>
<keyword evidence="3" id="KW-1185">Reference proteome</keyword>
<feature type="compositionally biased region" description="Basic and acidic residues" evidence="1">
    <location>
        <begin position="46"/>
        <end position="82"/>
    </location>
</feature>
<evidence type="ECO:0000313" key="3">
    <source>
        <dbReference type="Proteomes" id="UP001142393"/>
    </source>
</evidence>
<proteinExistence type="predicted"/>
<evidence type="ECO:0000313" key="2">
    <source>
        <dbReference type="EMBL" id="KAJ3747431.1"/>
    </source>
</evidence>
<name>A0A9W8U0F0_9AGAR</name>
<dbReference type="Proteomes" id="UP001142393">
    <property type="component" value="Unassembled WGS sequence"/>
</dbReference>
<sequence length="522" mass="57774">MSQAATTVRPKPKPRPKPLPKAVSSSVSGSSSAPGPSSITKITYDNVKDNDEMFMRNRGRGKDGWAKLRRIGKETDQTEKETPIVVDGDSDGSTHKPSNFKRKREYNSPPKVPRWQTDKEFARLLSQGLSDGDTDSDDEPVTIYDNGNVHDHKLKRKRTDNSTKRSRSKSITPPPAIPQYQLDHAREAVRKTLGGDRQSSPEVDVTFEEEDLFIYDPQLAKIAQNVKSQSELIGHTSSSVEPNGANDTVDITVRWEPHPLNEHGKCETWGFMLNRIDNFSELFESVAEEANVLVDKVVMTCRGNRFFSSITPQTLNIWSNAEFVACDLPTYEYKRKIAAEQLHQEAKTAMKLSLPARPKDSESNVLELDSDSDSDSDDRAEHPFLSHNNHAHSPRLDAGHRAASSTETPTATAGEDEDQDKFKIVLRSALTSKDITLNVRSTTKCGAIVKAYLNKAGIADRYTACFDGSSPPKKTKSRKSLGGATSSKKVPKLNIDGDKVGNDTNIGDYDLEDGDMVEVVDL</sequence>
<accession>A0A9W8U0F0</accession>
<feature type="compositionally biased region" description="Low complexity" evidence="1">
    <location>
        <begin position="402"/>
        <end position="413"/>
    </location>
</feature>
<comment type="caution">
    <text evidence="2">The sequence shown here is derived from an EMBL/GenBank/DDBJ whole genome shotgun (WGS) entry which is preliminary data.</text>
</comment>
<feature type="region of interest" description="Disordered" evidence="1">
    <location>
        <begin position="1"/>
        <end position="183"/>
    </location>
</feature>
<feature type="compositionally biased region" description="Basic residues" evidence="1">
    <location>
        <begin position="152"/>
        <end position="168"/>
    </location>
</feature>
<reference evidence="2 3" key="1">
    <citation type="journal article" date="2023" name="Proc. Natl. Acad. Sci. U.S.A.">
        <title>A global phylogenomic analysis of the shiitake genus Lentinula.</title>
        <authorList>
            <person name="Sierra-Patev S."/>
            <person name="Min B."/>
            <person name="Naranjo-Ortiz M."/>
            <person name="Looney B."/>
            <person name="Konkel Z."/>
            <person name="Slot J.C."/>
            <person name="Sakamoto Y."/>
            <person name="Steenwyk J.L."/>
            <person name="Rokas A."/>
            <person name="Carro J."/>
            <person name="Camarero S."/>
            <person name="Ferreira P."/>
            <person name="Molpeceres G."/>
            <person name="Ruiz-Duenas F.J."/>
            <person name="Serrano A."/>
            <person name="Henrissat B."/>
            <person name="Drula E."/>
            <person name="Hughes K.W."/>
            <person name="Mata J.L."/>
            <person name="Ishikawa N.K."/>
            <person name="Vargas-Isla R."/>
            <person name="Ushijima S."/>
            <person name="Smith C.A."/>
            <person name="Donoghue J."/>
            <person name="Ahrendt S."/>
            <person name="Andreopoulos W."/>
            <person name="He G."/>
            <person name="LaButti K."/>
            <person name="Lipzen A."/>
            <person name="Ng V."/>
            <person name="Riley R."/>
            <person name="Sandor L."/>
            <person name="Barry K."/>
            <person name="Martinez A.T."/>
            <person name="Xiao Y."/>
            <person name="Gibbons J.G."/>
            <person name="Terashima K."/>
            <person name="Grigoriev I.V."/>
            <person name="Hibbett D."/>
        </authorList>
    </citation>
    <scope>NUCLEOTIDE SEQUENCE [LARGE SCALE GENOMIC DNA]</scope>
    <source>
        <strain evidence="2 3">TFB7810</strain>
    </source>
</reference>
<dbReference type="AlphaFoldDB" id="A0A9W8U0F0"/>
<gene>
    <name evidence="2" type="ORF">DFH05DRAFT_1479865</name>
</gene>
<feature type="compositionally biased region" description="Low complexity" evidence="1">
    <location>
        <begin position="20"/>
        <end position="38"/>
    </location>
</feature>
<protein>
    <recommendedName>
        <fullName evidence="4">Rad60/SUMO-like domain-containing protein</fullName>
    </recommendedName>
</protein>
<feature type="region of interest" description="Disordered" evidence="1">
    <location>
        <begin position="466"/>
        <end position="507"/>
    </location>
</feature>
<evidence type="ECO:0008006" key="4">
    <source>
        <dbReference type="Google" id="ProtNLM"/>
    </source>
</evidence>
<dbReference type="Gene3D" id="3.10.20.90">
    <property type="entry name" value="Phosphatidylinositol 3-kinase Catalytic Subunit, Chain A, domain 1"/>
    <property type="match status" value="1"/>
</dbReference>
<dbReference type="EMBL" id="JANVFU010000003">
    <property type="protein sequence ID" value="KAJ3747431.1"/>
    <property type="molecule type" value="Genomic_DNA"/>
</dbReference>
<feature type="region of interest" description="Disordered" evidence="1">
    <location>
        <begin position="350"/>
        <end position="417"/>
    </location>
</feature>
<evidence type="ECO:0000256" key="1">
    <source>
        <dbReference type="SAM" id="MobiDB-lite"/>
    </source>
</evidence>